<dbReference type="GO" id="GO:0004252">
    <property type="term" value="F:serine-type endopeptidase activity"/>
    <property type="evidence" value="ECO:0007669"/>
    <property type="project" value="InterPro"/>
</dbReference>
<keyword evidence="6 7" id="KW-0472">Membrane</keyword>
<evidence type="ECO:0000256" key="5">
    <source>
        <dbReference type="ARBA" id="ARBA00022989"/>
    </source>
</evidence>
<evidence type="ECO:0000256" key="4">
    <source>
        <dbReference type="ARBA" id="ARBA00022801"/>
    </source>
</evidence>
<dbReference type="Proteomes" id="UP000789508">
    <property type="component" value="Unassembled WGS sequence"/>
</dbReference>
<evidence type="ECO:0000313" key="10">
    <source>
        <dbReference type="Proteomes" id="UP000789508"/>
    </source>
</evidence>
<comment type="subcellular location">
    <subcellularLocation>
        <location evidence="1">Membrane</location>
        <topology evidence="1">Multi-pass membrane protein</topology>
    </subcellularLocation>
</comment>
<feature type="domain" description="Peptidase S54 rhomboid" evidence="8">
    <location>
        <begin position="218"/>
        <end position="299"/>
    </location>
</feature>
<feature type="transmembrane region" description="Helical" evidence="7">
    <location>
        <begin position="89"/>
        <end position="110"/>
    </location>
</feature>
<feature type="non-terminal residue" evidence="9">
    <location>
        <position position="300"/>
    </location>
</feature>
<evidence type="ECO:0000313" key="9">
    <source>
        <dbReference type="EMBL" id="CAG8714659.1"/>
    </source>
</evidence>
<dbReference type="OrthoDB" id="10260614at2759"/>
<keyword evidence="5 7" id="KW-1133">Transmembrane helix</keyword>
<evidence type="ECO:0000256" key="1">
    <source>
        <dbReference type="ARBA" id="ARBA00004141"/>
    </source>
</evidence>
<evidence type="ECO:0000256" key="6">
    <source>
        <dbReference type="ARBA" id="ARBA00023136"/>
    </source>
</evidence>
<dbReference type="AlphaFoldDB" id="A0A9N9I074"/>
<evidence type="ECO:0000256" key="3">
    <source>
        <dbReference type="ARBA" id="ARBA00022692"/>
    </source>
</evidence>
<name>A0A9N9I074_9GLOM</name>
<reference evidence="9" key="1">
    <citation type="submission" date="2021-06" db="EMBL/GenBank/DDBJ databases">
        <authorList>
            <person name="Kallberg Y."/>
            <person name="Tangrot J."/>
            <person name="Rosling A."/>
        </authorList>
    </citation>
    <scope>NUCLEOTIDE SEQUENCE</scope>
    <source>
        <strain evidence="9">FL130A</strain>
    </source>
</reference>
<dbReference type="EMBL" id="CAJVPS010023839">
    <property type="protein sequence ID" value="CAG8714659.1"/>
    <property type="molecule type" value="Genomic_DNA"/>
</dbReference>
<evidence type="ECO:0000256" key="7">
    <source>
        <dbReference type="SAM" id="Phobius"/>
    </source>
</evidence>
<keyword evidence="10" id="KW-1185">Reference proteome</keyword>
<accession>A0A9N9I074</accession>
<dbReference type="GO" id="GO:0016020">
    <property type="term" value="C:membrane"/>
    <property type="evidence" value="ECO:0007669"/>
    <property type="project" value="UniProtKB-SubCell"/>
</dbReference>
<sequence length="300" mass="34431">MLRHLPVNQIFSQKPYYTLSKIYNKRVPSSIIFPSNSCFSISLQSLAQSSFRNAASTGIENIRRNKNVLRNATNTSRYYAYSSSSRPTIIKPILFSLVVSGSIFSVAVLAEEYRREQLQRWTGKLNPSDNDWRRYRSWLMEKTLFQHLKRLQDYKVPDEVLRLYTFLYHEWNSLSESQKTISGIIAINAVVFLMWQIPILLPFMNRYFAHSPLSGYSITLLTSVFSHKALWHYGLNMMALYSFGGAIHNYLQREQFLAFYLTSGIFSSLISHIFSLMSIPRAKIIPSLGASGAIFACLGG</sequence>
<dbReference type="InterPro" id="IPR022764">
    <property type="entry name" value="Peptidase_S54_rhomboid_dom"/>
</dbReference>
<keyword evidence="4" id="KW-0378">Hydrolase</keyword>
<dbReference type="InterPro" id="IPR050925">
    <property type="entry name" value="Rhomboid_protease_S54"/>
</dbReference>
<dbReference type="PANTHER" id="PTHR43731:SF14">
    <property type="entry name" value="PRESENILIN-ASSOCIATED RHOMBOID-LIKE PROTEIN, MITOCHONDRIAL"/>
    <property type="match status" value="1"/>
</dbReference>
<comment type="similarity">
    <text evidence="2">Belongs to the peptidase S54 family.</text>
</comment>
<gene>
    <name evidence="9" type="ORF">ALEPTO_LOCUS12026</name>
</gene>
<evidence type="ECO:0000256" key="2">
    <source>
        <dbReference type="ARBA" id="ARBA00009045"/>
    </source>
</evidence>
<organism evidence="9 10">
    <name type="scientific">Ambispora leptoticha</name>
    <dbReference type="NCBI Taxonomy" id="144679"/>
    <lineage>
        <taxon>Eukaryota</taxon>
        <taxon>Fungi</taxon>
        <taxon>Fungi incertae sedis</taxon>
        <taxon>Mucoromycota</taxon>
        <taxon>Glomeromycotina</taxon>
        <taxon>Glomeromycetes</taxon>
        <taxon>Archaeosporales</taxon>
        <taxon>Ambisporaceae</taxon>
        <taxon>Ambispora</taxon>
    </lineage>
</organism>
<dbReference type="PANTHER" id="PTHR43731">
    <property type="entry name" value="RHOMBOID PROTEASE"/>
    <property type="match status" value="1"/>
</dbReference>
<protein>
    <submittedName>
        <fullName evidence="9">9764_t:CDS:1</fullName>
    </submittedName>
</protein>
<dbReference type="SUPFAM" id="SSF144091">
    <property type="entry name" value="Rhomboid-like"/>
    <property type="match status" value="1"/>
</dbReference>
<comment type="caution">
    <text evidence="9">The sequence shown here is derived from an EMBL/GenBank/DDBJ whole genome shotgun (WGS) entry which is preliminary data.</text>
</comment>
<proteinExistence type="inferred from homology"/>
<keyword evidence="3 7" id="KW-0812">Transmembrane</keyword>
<dbReference type="Gene3D" id="1.20.1540.10">
    <property type="entry name" value="Rhomboid-like"/>
    <property type="match status" value="1"/>
</dbReference>
<evidence type="ECO:0000259" key="8">
    <source>
        <dbReference type="Pfam" id="PF01694"/>
    </source>
</evidence>
<feature type="transmembrane region" description="Helical" evidence="7">
    <location>
        <begin position="181"/>
        <end position="201"/>
    </location>
</feature>
<feature type="transmembrane region" description="Helical" evidence="7">
    <location>
        <begin position="257"/>
        <end position="277"/>
    </location>
</feature>
<dbReference type="Pfam" id="PF01694">
    <property type="entry name" value="Rhomboid"/>
    <property type="match status" value="1"/>
</dbReference>
<feature type="transmembrane region" description="Helical" evidence="7">
    <location>
        <begin position="233"/>
        <end position="251"/>
    </location>
</feature>
<dbReference type="InterPro" id="IPR035952">
    <property type="entry name" value="Rhomboid-like_sf"/>
</dbReference>
<dbReference type="GO" id="GO:0006465">
    <property type="term" value="P:signal peptide processing"/>
    <property type="evidence" value="ECO:0007669"/>
    <property type="project" value="TreeGrafter"/>
</dbReference>